<reference evidence="4" key="1">
    <citation type="submission" date="2021-01" db="EMBL/GenBank/DDBJ databases">
        <authorList>
            <person name="Corre E."/>
            <person name="Pelletier E."/>
            <person name="Niang G."/>
            <person name="Scheremetjew M."/>
            <person name="Finn R."/>
            <person name="Kale V."/>
            <person name="Holt S."/>
            <person name="Cochrane G."/>
            <person name="Meng A."/>
            <person name="Brown T."/>
            <person name="Cohen L."/>
        </authorList>
    </citation>
    <scope>NUCLEOTIDE SEQUENCE</scope>
    <source>
        <strain evidence="4">CCMP1510</strain>
    </source>
</reference>
<feature type="signal peptide" evidence="2">
    <location>
        <begin position="1"/>
        <end position="19"/>
    </location>
</feature>
<feature type="region of interest" description="Disordered" evidence="1">
    <location>
        <begin position="182"/>
        <end position="220"/>
    </location>
</feature>
<keyword evidence="2" id="KW-0732">Signal</keyword>
<organism evidence="4">
    <name type="scientific">Aureoumbra lagunensis</name>
    <dbReference type="NCBI Taxonomy" id="44058"/>
    <lineage>
        <taxon>Eukaryota</taxon>
        <taxon>Sar</taxon>
        <taxon>Stramenopiles</taxon>
        <taxon>Ochrophyta</taxon>
        <taxon>Pelagophyceae</taxon>
        <taxon>Pelagomonadales</taxon>
        <taxon>Aureoumbra</taxon>
    </lineage>
</organism>
<dbReference type="AlphaFoldDB" id="A0A7S3JW27"/>
<sequence length="220" mass="24850">MKALLLFLFCAFIITETSTPPEFNDARCGSCIAIADELKSQQCAIDSKENLDLTTPTGKRIEYATSELRIHDILSGVCRGMSKYTIVKKDVSDSLSFFQRKSEIKEGKITLGGEHTTAIKRKLRNFCDKIIEEHEDDITPLIIPKDDQTQTNNPSDMRTTLCVDIISICNMYEIEVISEAIGPTPECSSSPPQIDDYEEGKYRQRRQKKRKKKSSSSLDL</sequence>
<dbReference type="InterPro" id="IPR021852">
    <property type="entry name" value="DUF3456"/>
</dbReference>
<dbReference type="EMBL" id="HBIJ01011321">
    <property type="protein sequence ID" value="CAE0367004.1"/>
    <property type="molecule type" value="Transcribed_RNA"/>
</dbReference>
<evidence type="ECO:0000259" key="3">
    <source>
        <dbReference type="Pfam" id="PF11938"/>
    </source>
</evidence>
<name>A0A7S3JW27_9STRA</name>
<accession>A0A7S3JW27</accession>
<dbReference type="GO" id="GO:0005783">
    <property type="term" value="C:endoplasmic reticulum"/>
    <property type="evidence" value="ECO:0007669"/>
    <property type="project" value="TreeGrafter"/>
</dbReference>
<feature type="chain" id="PRO_5030789814" description="DUF3456 domain-containing protein" evidence="2">
    <location>
        <begin position="20"/>
        <end position="220"/>
    </location>
</feature>
<evidence type="ECO:0000256" key="1">
    <source>
        <dbReference type="SAM" id="MobiDB-lite"/>
    </source>
</evidence>
<protein>
    <recommendedName>
        <fullName evidence="3">DUF3456 domain-containing protein</fullName>
    </recommendedName>
</protein>
<proteinExistence type="predicted"/>
<evidence type="ECO:0000313" key="4">
    <source>
        <dbReference type="EMBL" id="CAE0367004.1"/>
    </source>
</evidence>
<gene>
    <name evidence="4" type="ORF">ALAG00032_LOCUS7752</name>
</gene>
<dbReference type="PANTHER" id="PTHR13341">
    <property type="entry name" value="MIR-INTERACTING SAPOSIN-LIKE PROTEIN"/>
    <property type="match status" value="1"/>
</dbReference>
<feature type="domain" description="DUF3456" evidence="3">
    <location>
        <begin position="27"/>
        <end position="166"/>
    </location>
</feature>
<dbReference type="PANTHER" id="PTHR13341:SF2">
    <property type="entry name" value="PROTEIN SEELE"/>
    <property type="match status" value="1"/>
</dbReference>
<dbReference type="InterPro" id="IPR042415">
    <property type="entry name" value="CNPY"/>
</dbReference>
<feature type="compositionally biased region" description="Basic residues" evidence="1">
    <location>
        <begin position="203"/>
        <end position="214"/>
    </location>
</feature>
<evidence type="ECO:0000256" key="2">
    <source>
        <dbReference type="SAM" id="SignalP"/>
    </source>
</evidence>
<dbReference type="Pfam" id="PF11938">
    <property type="entry name" value="DUF3456"/>
    <property type="match status" value="1"/>
</dbReference>